<reference evidence="3" key="1">
    <citation type="submission" date="2016-06" db="UniProtKB">
        <authorList>
            <consortium name="WormBaseParasite"/>
        </authorList>
    </citation>
    <scope>IDENTIFICATION</scope>
</reference>
<proteinExistence type="predicted"/>
<dbReference type="WBParaSite" id="TCNE_0000314601-mRNA-1">
    <property type="protein sequence ID" value="TCNE_0000314601-mRNA-1"/>
    <property type="gene ID" value="TCNE_0000314601"/>
</dbReference>
<dbReference type="Proteomes" id="UP000050794">
    <property type="component" value="Unassembled WGS sequence"/>
</dbReference>
<keyword evidence="2" id="KW-1185">Reference proteome</keyword>
<protein>
    <submittedName>
        <fullName evidence="1 3">Uncharacterized protein</fullName>
    </submittedName>
</protein>
<dbReference type="EMBL" id="UYWY01003773">
    <property type="protein sequence ID" value="VDM28863.1"/>
    <property type="molecule type" value="Genomic_DNA"/>
</dbReference>
<organism evidence="2 3">
    <name type="scientific">Toxocara canis</name>
    <name type="common">Canine roundworm</name>
    <dbReference type="NCBI Taxonomy" id="6265"/>
    <lineage>
        <taxon>Eukaryota</taxon>
        <taxon>Metazoa</taxon>
        <taxon>Ecdysozoa</taxon>
        <taxon>Nematoda</taxon>
        <taxon>Chromadorea</taxon>
        <taxon>Rhabditida</taxon>
        <taxon>Spirurina</taxon>
        <taxon>Ascaridomorpha</taxon>
        <taxon>Ascaridoidea</taxon>
        <taxon>Toxocaridae</taxon>
        <taxon>Toxocara</taxon>
    </lineage>
</organism>
<evidence type="ECO:0000313" key="3">
    <source>
        <dbReference type="WBParaSite" id="TCNE_0000314601-mRNA-1"/>
    </source>
</evidence>
<accession>A0A183U3S6</accession>
<gene>
    <name evidence="1" type="ORF">TCNE_LOCUS3146</name>
</gene>
<sequence length="177" mass="19188">MICVIERLDFAASAASCHVNEFAEILANRPLQVVMDKSPSPNVFHLVVNAVGKCGPMAAEEAYVDLTEVLSLVHNRSVVEIRPGSVNTLNADTGQMKPVHPQMTSSIRSQAARRSFAVMVAPDRTFQRASEDRSTDLGSDLRGPFAADSHVGSMYLPRQVRDIARVRPALALSLSTS</sequence>
<evidence type="ECO:0000313" key="1">
    <source>
        <dbReference type="EMBL" id="VDM28863.1"/>
    </source>
</evidence>
<name>A0A183U3S6_TOXCA</name>
<reference evidence="1 2" key="2">
    <citation type="submission" date="2018-11" db="EMBL/GenBank/DDBJ databases">
        <authorList>
            <consortium name="Pathogen Informatics"/>
        </authorList>
    </citation>
    <scope>NUCLEOTIDE SEQUENCE [LARGE SCALE GENOMIC DNA]</scope>
</reference>
<dbReference type="AlphaFoldDB" id="A0A183U3S6"/>
<evidence type="ECO:0000313" key="2">
    <source>
        <dbReference type="Proteomes" id="UP000050794"/>
    </source>
</evidence>